<gene>
    <name evidence="11" type="primary">ugt1</name>
    <name evidence="11" type="ORF">DFA_03817</name>
</gene>
<evidence type="ECO:0000256" key="4">
    <source>
        <dbReference type="ARBA" id="ARBA00022692"/>
    </source>
</evidence>
<evidence type="ECO:0000313" key="11">
    <source>
        <dbReference type="EMBL" id="EGG18323.1"/>
    </source>
</evidence>
<dbReference type="GO" id="GO:0004577">
    <property type="term" value="F:N-acetylglucosaminyldiphosphodolichol N-acetylglucosaminyltransferase activity"/>
    <property type="evidence" value="ECO:0007669"/>
    <property type="project" value="TreeGrafter"/>
</dbReference>
<reference evidence="12" key="1">
    <citation type="journal article" date="2011" name="Genome Res.">
        <title>Phylogeny-wide analysis of social amoeba genomes highlights ancient origins for complex intercellular communication.</title>
        <authorList>
            <person name="Heidel A.J."/>
            <person name="Lawal H.M."/>
            <person name="Felder M."/>
            <person name="Schilde C."/>
            <person name="Helps N.R."/>
            <person name="Tunggal B."/>
            <person name="Rivero F."/>
            <person name="John U."/>
            <person name="Schleicher M."/>
            <person name="Eichinger L."/>
            <person name="Platzer M."/>
            <person name="Noegel A.A."/>
            <person name="Schaap P."/>
            <person name="Gloeckner G."/>
        </authorList>
    </citation>
    <scope>NUCLEOTIDE SEQUENCE [LARGE SCALE GENOMIC DNA]</scope>
    <source>
        <strain evidence="12">SH3</strain>
    </source>
</reference>
<keyword evidence="6 9" id="KW-1133">Transmembrane helix</keyword>
<evidence type="ECO:0000256" key="9">
    <source>
        <dbReference type="SAM" id="Phobius"/>
    </source>
</evidence>
<evidence type="ECO:0000256" key="3">
    <source>
        <dbReference type="ARBA" id="ARBA00017467"/>
    </source>
</evidence>
<sequence>MFDELIEEVDSQEFQQVLKGFGYGGLLMQVGNCKYLPINSTLLDQETGAPVDENDSASAGKIVSYYYRFKRSLAEDMQNSALIISHGGSGSILEALQFHKPIVCVTNSRLMHNHQVELAERLSTSPYNYLLPCDPSTLQTVIKQDLKGYLTNRQELDEHVVVKSLADFGKRFQQEVSFTRHHSNKKDDDDRPTTRPKSNKTMVVLGSGGHTAEMFYLLKHIHGDYNRLSYVLADSDKRSYDKIVEFEQTSAASSYSVHQIPRSRNVGQSYFFSIFTTIYAFFYCLLLVFRDKPDIVICNGPGTCVPIVIAAVLFRFLRIHACKIVYIESIARVQHLSLSGKILQYVANWMIVQWPSLIPEYNDSKSNNKPSSSSLKK</sequence>
<keyword evidence="5" id="KW-0256">Endoplasmic reticulum</keyword>
<dbReference type="STRING" id="1054147.F4Q0H2"/>
<dbReference type="Proteomes" id="UP000007797">
    <property type="component" value="Unassembled WGS sequence"/>
</dbReference>
<dbReference type="GO" id="GO:0006488">
    <property type="term" value="P:dolichol-linked oligosaccharide biosynthetic process"/>
    <property type="evidence" value="ECO:0007669"/>
    <property type="project" value="InterPro"/>
</dbReference>
<dbReference type="KEGG" id="dfa:DFA_03817"/>
<evidence type="ECO:0000256" key="2">
    <source>
        <dbReference type="ARBA" id="ARBA00009731"/>
    </source>
</evidence>
<proteinExistence type="inferred from homology"/>
<protein>
    <recommendedName>
        <fullName evidence="3">UDP-N-acetylglucosamine transferase subunit ALG14</fullName>
    </recommendedName>
</protein>
<dbReference type="InterPro" id="IPR013969">
    <property type="entry name" value="Oligosacch_biosynth_Alg14"/>
</dbReference>
<dbReference type="OMA" id="LMHNHQV"/>
<evidence type="ECO:0000256" key="5">
    <source>
        <dbReference type="ARBA" id="ARBA00022824"/>
    </source>
</evidence>
<dbReference type="EMBL" id="GL883018">
    <property type="protein sequence ID" value="EGG18323.1"/>
    <property type="molecule type" value="Genomic_DNA"/>
</dbReference>
<dbReference type="PANTHER" id="PTHR12154">
    <property type="entry name" value="GLYCOSYL TRANSFERASE-RELATED"/>
    <property type="match status" value="1"/>
</dbReference>
<comment type="subcellular location">
    <subcellularLocation>
        <location evidence="1">Endoplasmic reticulum membrane</location>
        <topology evidence="1">Single-pass membrane protein</topology>
    </subcellularLocation>
</comment>
<dbReference type="GeneID" id="14870750"/>
<evidence type="ECO:0000256" key="8">
    <source>
        <dbReference type="SAM" id="MobiDB-lite"/>
    </source>
</evidence>
<dbReference type="RefSeq" id="XP_004366227.1">
    <property type="nucleotide sequence ID" value="XM_004366170.1"/>
</dbReference>
<keyword evidence="7 9" id="KW-0472">Membrane</keyword>
<comment type="similarity">
    <text evidence="2">Belongs to the ALG14 family.</text>
</comment>
<keyword evidence="12" id="KW-1185">Reference proteome</keyword>
<feature type="transmembrane region" description="Helical" evidence="9">
    <location>
        <begin position="270"/>
        <end position="289"/>
    </location>
</feature>
<name>F4Q0H2_CACFS</name>
<evidence type="ECO:0000256" key="7">
    <source>
        <dbReference type="ARBA" id="ARBA00023136"/>
    </source>
</evidence>
<dbReference type="SUPFAM" id="SSF53756">
    <property type="entry name" value="UDP-Glycosyltransferase/glycogen phosphorylase"/>
    <property type="match status" value="2"/>
</dbReference>
<evidence type="ECO:0000313" key="12">
    <source>
        <dbReference type="Proteomes" id="UP000007797"/>
    </source>
</evidence>
<evidence type="ECO:0000259" key="10">
    <source>
        <dbReference type="Pfam" id="PF04101"/>
    </source>
</evidence>
<dbReference type="GO" id="GO:0043541">
    <property type="term" value="C:UDP-N-acetylglucosamine transferase complex"/>
    <property type="evidence" value="ECO:0007669"/>
    <property type="project" value="TreeGrafter"/>
</dbReference>
<evidence type="ECO:0000256" key="1">
    <source>
        <dbReference type="ARBA" id="ARBA00004389"/>
    </source>
</evidence>
<dbReference type="InterPro" id="IPR007235">
    <property type="entry name" value="Glyco_trans_28_C"/>
</dbReference>
<keyword evidence="4 9" id="KW-0812">Transmembrane</keyword>
<dbReference type="AlphaFoldDB" id="F4Q0H2"/>
<dbReference type="Gene3D" id="3.40.50.2000">
    <property type="entry name" value="Glycogen Phosphorylase B"/>
    <property type="match status" value="2"/>
</dbReference>
<evidence type="ECO:0000256" key="6">
    <source>
        <dbReference type="ARBA" id="ARBA00022989"/>
    </source>
</evidence>
<dbReference type="PANTHER" id="PTHR12154:SF4">
    <property type="entry name" value="UDP-N-ACETYLGLUCOSAMINE TRANSFERASE SUBUNIT ALG14 HOMOLOG"/>
    <property type="match status" value="1"/>
</dbReference>
<feature type="region of interest" description="Disordered" evidence="8">
    <location>
        <begin position="179"/>
        <end position="200"/>
    </location>
</feature>
<accession>F4Q0H2</accession>
<feature type="transmembrane region" description="Helical" evidence="9">
    <location>
        <begin position="296"/>
        <end position="317"/>
    </location>
</feature>
<dbReference type="Pfam" id="PF08660">
    <property type="entry name" value="Alg14"/>
    <property type="match status" value="1"/>
</dbReference>
<feature type="domain" description="Glycosyl transferase family 28 C-terminal" evidence="10">
    <location>
        <begin position="3"/>
        <end position="151"/>
    </location>
</feature>
<organism evidence="11 12">
    <name type="scientific">Cavenderia fasciculata</name>
    <name type="common">Slime mold</name>
    <name type="synonym">Dictyostelium fasciculatum</name>
    <dbReference type="NCBI Taxonomy" id="261658"/>
    <lineage>
        <taxon>Eukaryota</taxon>
        <taxon>Amoebozoa</taxon>
        <taxon>Evosea</taxon>
        <taxon>Eumycetozoa</taxon>
        <taxon>Dictyostelia</taxon>
        <taxon>Acytosteliales</taxon>
        <taxon>Cavenderiaceae</taxon>
        <taxon>Cavenderia</taxon>
    </lineage>
</organism>
<dbReference type="Pfam" id="PF04101">
    <property type="entry name" value="Glyco_tran_28_C"/>
    <property type="match status" value="1"/>
</dbReference>
<dbReference type="OrthoDB" id="17098at2759"/>